<accession>A0ABP6UYK1</accession>
<dbReference type="CDD" id="cd02237">
    <property type="entry name" value="cupin_DAD_ChrR"/>
    <property type="match status" value="1"/>
</dbReference>
<dbReference type="InterPro" id="IPR025979">
    <property type="entry name" value="ChrR-like_cupin_dom"/>
</dbReference>
<dbReference type="Proteomes" id="UP001500301">
    <property type="component" value="Unassembled WGS sequence"/>
</dbReference>
<protein>
    <submittedName>
        <fullName evidence="2">Cupin domain-containing protein</fullName>
    </submittedName>
</protein>
<dbReference type="EMBL" id="BAABBB010000004">
    <property type="protein sequence ID" value="GAA3523465.1"/>
    <property type="molecule type" value="Genomic_DNA"/>
</dbReference>
<dbReference type="RefSeq" id="WP_218232781.1">
    <property type="nucleotide sequence ID" value="NZ_BAABBB010000004.1"/>
</dbReference>
<proteinExistence type="predicted"/>
<evidence type="ECO:0000259" key="1">
    <source>
        <dbReference type="Pfam" id="PF12973"/>
    </source>
</evidence>
<evidence type="ECO:0000313" key="3">
    <source>
        <dbReference type="Proteomes" id="UP001500301"/>
    </source>
</evidence>
<evidence type="ECO:0000313" key="2">
    <source>
        <dbReference type="EMBL" id="GAA3523465.1"/>
    </source>
</evidence>
<reference evidence="3" key="1">
    <citation type="journal article" date="2019" name="Int. J. Syst. Evol. Microbiol.">
        <title>The Global Catalogue of Microorganisms (GCM) 10K type strain sequencing project: providing services to taxonomists for standard genome sequencing and annotation.</title>
        <authorList>
            <consortium name="The Broad Institute Genomics Platform"/>
            <consortium name="The Broad Institute Genome Sequencing Center for Infectious Disease"/>
            <person name="Wu L."/>
            <person name="Ma J."/>
        </authorList>
    </citation>
    <scope>NUCLEOTIDE SEQUENCE [LARGE SCALE GENOMIC DNA]</scope>
    <source>
        <strain evidence="3">JCM 17460</strain>
    </source>
</reference>
<comment type="caution">
    <text evidence="2">The sequence shown here is derived from an EMBL/GenBank/DDBJ whole genome shotgun (WGS) entry which is preliminary data.</text>
</comment>
<feature type="domain" description="ChrR-like cupin" evidence="1">
    <location>
        <begin position="20"/>
        <end position="116"/>
    </location>
</feature>
<dbReference type="Pfam" id="PF12973">
    <property type="entry name" value="Cupin_7"/>
    <property type="match status" value="1"/>
</dbReference>
<gene>
    <name evidence="2" type="ORF">GCM10022263_09750</name>
</gene>
<name>A0ABP6UYK1_9ACTN</name>
<sequence length="133" mass="14718">MPAMTPYADELNALPPLASRYVQVDELPWKPTGFPGIDMKVLLREPETGLLTALFRWEPGAVLPLHEHVEIEQTYVLEGSIVDEEGETTPGNFSWRPKGNQHRAHAPNGALLIAFFLKPNVFLEGAEAGTTLE</sequence>
<organism evidence="2 3">
    <name type="scientific">Nocardioides daeguensis</name>
    <dbReference type="NCBI Taxonomy" id="908359"/>
    <lineage>
        <taxon>Bacteria</taxon>
        <taxon>Bacillati</taxon>
        <taxon>Actinomycetota</taxon>
        <taxon>Actinomycetes</taxon>
        <taxon>Propionibacteriales</taxon>
        <taxon>Nocardioidaceae</taxon>
        <taxon>Nocardioides</taxon>
    </lineage>
</organism>
<keyword evidence="3" id="KW-1185">Reference proteome</keyword>